<feature type="transmembrane region" description="Helical" evidence="6">
    <location>
        <begin position="240"/>
        <end position="257"/>
    </location>
</feature>
<evidence type="ECO:0000256" key="6">
    <source>
        <dbReference type="SAM" id="Phobius"/>
    </source>
</evidence>
<evidence type="ECO:0000259" key="7">
    <source>
        <dbReference type="Pfam" id="PF06398"/>
    </source>
</evidence>
<organism evidence="8 9">
    <name type="scientific">Moelleriella libera RCEF 2490</name>
    <dbReference type="NCBI Taxonomy" id="1081109"/>
    <lineage>
        <taxon>Eukaryota</taxon>
        <taxon>Fungi</taxon>
        <taxon>Dikarya</taxon>
        <taxon>Ascomycota</taxon>
        <taxon>Pezizomycotina</taxon>
        <taxon>Sordariomycetes</taxon>
        <taxon>Hypocreomycetidae</taxon>
        <taxon>Hypocreales</taxon>
        <taxon>Clavicipitaceae</taxon>
        <taxon>Moelleriella</taxon>
    </lineage>
</organism>
<reference evidence="8 9" key="1">
    <citation type="journal article" date="2016" name="Genome Biol. Evol.">
        <title>Divergent and convergent evolution of fungal pathogenicity.</title>
        <authorList>
            <person name="Shang Y."/>
            <person name="Xiao G."/>
            <person name="Zheng P."/>
            <person name="Cen K."/>
            <person name="Zhan S."/>
            <person name="Wang C."/>
        </authorList>
    </citation>
    <scope>NUCLEOTIDE SEQUENCE [LARGE SCALE GENOMIC DNA]</scope>
    <source>
        <strain evidence="8 9">RCEF 2490</strain>
    </source>
</reference>
<sequence length="513" mass="56892">MEDIAEKMAATTEDALTSDDAPPPSQQQRKGGHGRGESSSSSASHEKLSLHDKFVDKFLQKVIPIDGSAEEHNGAVPNPFERPNFNLTIMSNNFRRFNSRIGVVFRFQDKVEALLSWQTTSHTLSLLAVLTFVCLDPYLLAALPICVLVFGILVPGFVARHPAPPRGTLSSEQSIGYSPAGPPLAPAATPRPAKELSLDFVRNARDLQNQMGDFSNGYDKVVELLVPIANFSNEALSSTVFLFAFLGGIGMMLAARFLPWRLIFLFATWTPVVMCHPTVNKLLQEAGKKKKLAAPEQHGEEEGSAVAVAAAAAAAVGGGGGGVRVPPPESLLKQWLDDWIADDVILDSPPETREVEIFELQRQSAANGEWEPWVFSPNPYDPLSQARITGDRPKGTRFFEDVKPPGAWEWSEKKWNLDLWSREWVEERIITGVEVETEGERWVYDIWSDKEERTGVIDTPEPVKSKDLASRQTSWEEGEDGLGRRGEWRRRRWVRLVKRKAAVATPSSDSASR</sequence>
<evidence type="ECO:0000313" key="9">
    <source>
        <dbReference type="Proteomes" id="UP000078544"/>
    </source>
</evidence>
<dbReference type="Proteomes" id="UP000078544">
    <property type="component" value="Unassembled WGS sequence"/>
</dbReference>
<dbReference type="PANTHER" id="PTHR28304">
    <property type="entry name" value="PEROXISOMAL MEMBRANE PROTEIN PEX29"/>
    <property type="match status" value="1"/>
</dbReference>
<dbReference type="PANTHER" id="PTHR28304:SF2">
    <property type="entry name" value="PEROXISOMAL MEMBRANE PROTEIN PEX29"/>
    <property type="match status" value="1"/>
</dbReference>
<comment type="caution">
    <text evidence="8">The sequence shown here is derived from an EMBL/GenBank/DDBJ whole genome shotgun (WGS) entry which is preliminary data.</text>
</comment>
<protein>
    <submittedName>
        <fullName evidence="8">Peroxisomal Pex24-like protein</fullName>
    </submittedName>
</protein>
<feature type="domain" description="TECPR1-like DysF" evidence="7">
    <location>
        <begin position="85"/>
        <end position="495"/>
    </location>
</feature>
<dbReference type="GO" id="GO:0005778">
    <property type="term" value="C:peroxisomal membrane"/>
    <property type="evidence" value="ECO:0007669"/>
    <property type="project" value="TreeGrafter"/>
</dbReference>
<accession>A0A166V7R2</accession>
<dbReference type="STRING" id="1081109.A0A166V7R2"/>
<name>A0A166V7R2_9HYPO</name>
<feature type="compositionally biased region" description="Basic and acidic residues" evidence="5">
    <location>
        <begin position="457"/>
        <end position="469"/>
    </location>
</feature>
<evidence type="ECO:0000256" key="5">
    <source>
        <dbReference type="SAM" id="MobiDB-lite"/>
    </source>
</evidence>
<dbReference type="InterPro" id="IPR010482">
    <property type="entry name" value="TECPR1-like_DysF"/>
</dbReference>
<feature type="region of interest" description="Disordered" evidence="5">
    <location>
        <begin position="1"/>
        <end position="44"/>
    </location>
</feature>
<keyword evidence="2 6" id="KW-0812">Transmembrane</keyword>
<dbReference type="EMBL" id="AZGY01000001">
    <property type="protein sequence ID" value="OAA33362.1"/>
    <property type="molecule type" value="Genomic_DNA"/>
</dbReference>
<comment type="subcellular location">
    <subcellularLocation>
        <location evidence="1">Membrane</location>
        <topology evidence="1">Multi-pass membrane protein</topology>
    </subcellularLocation>
</comment>
<evidence type="ECO:0000256" key="2">
    <source>
        <dbReference type="ARBA" id="ARBA00022692"/>
    </source>
</evidence>
<proteinExistence type="predicted"/>
<dbReference type="AlphaFoldDB" id="A0A166V7R2"/>
<keyword evidence="9" id="KW-1185">Reference proteome</keyword>
<keyword evidence="4 6" id="KW-0472">Membrane</keyword>
<evidence type="ECO:0000256" key="1">
    <source>
        <dbReference type="ARBA" id="ARBA00004141"/>
    </source>
</evidence>
<feature type="region of interest" description="Disordered" evidence="5">
    <location>
        <begin position="457"/>
        <end position="484"/>
    </location>
</feature>
<dbReference type="GO" id="GO:0007031">
    <property type="term" value="P:peroxisome organization"/>
    <property type="evidence" value="ECO:0007669"/>
    <property type="project" value="UniProtKB-ARBA"/>
</dbReference>
<evidence type="ECO:0000256" key="4">
    <source>
        <dbReference type="ARBA" id="ARBA00023136"/>
    </source>
</evidence>
<dbReference type="OrthoDB" id="74314at2759"/>
<dbReference type="Pfam" id="PF06398">
    <property type="entry name" value="Pex24p"/>
    <property type="match status" value="1"/>
</dbReference>
<dbReference type="InterPro" id="IPR052816">
    <property type="entry name" value="Peroxisomal_Membrane_PEX28-32"/>
</dbReference>
<keyword evidence="3 6" id="KW-1133">Transmembrane helix</keyword>
<evidence type="ECO:0000256" key="3">
    <source>
        <dbReference type="ARBA" id="ARBA00022989"/>
    </source>
</evidence>
<gene>
    <name evidence="8" type="ORF">AAL_00827</name>
</gene>
<evidence type="ECO:0000313" key="8">
    <source>
        <dbReference type="EMBL" id="OAA33362.1"/>
    </source>
</evidence>
<feature type="transmembrane region" description="Helical" evidence="6">
    <location>
        <begin position="139"/>
        <end position="159"/>
    </location>
</feature>